<evidence type="ECO:0000256" key="1">
    <source>
        <dbReference type="ARBA" id="ARBA00012418"/>
    </source>
</evidence>
<dbReference type="PANTHER" id="PTHR34995">
    <property type="entry name" value="DNA-DIRECTED RNA POLYMERASE SUBUNIT BETA"/>
    <property type="match status" value="1"/>
</dbReference>
<evidence type="ECO:0000256" key="3">
    <source>
        <dbReference type="ARBA" id="ARBA00022640"/>
    </source>
</evidence>
<name>A0A8X8C250_POPTO</name>
<dbReference type="InterPro" id="IPR007081">
    <property type="entry name" value="RNA_pol_Rpb1_5"/>
</dbReference>
<evidence type="ECO:0000313" key="10">
    <source>
        <dbReference type="EMBL" id="KAG6736869.1"/>
    </source>
</evidence>
<dbReference type="SUPFAM" id="SSF64484">
    <property type="entry name" value="beta and beta-prime subunits of DNA dependent RNA-polymerase"/>
    <property type="match status" value="1"/>
</dbReference>
<geneLocation type="mitochondrion" evidence="10"/>
<evidence type="ECO:0000313" key="11">
    <source>
        <dbReference type="Proteomes" id="UP000886885"/>
    </source>
</evidence>
<dbReference type="GO" id="GO:0006351">
    <property type="term" value="P:DNA-templated transcription"/>
    <property type="evidence" value="ECO:0007669"/>
    <property type="project" value="InterPro"/>
</dbReference>
<dbReference type="GO" id="GO:0003677">
    <property type="term" value="F:DNA binding"/>
    <property type="evidence" value="ECO:0007669"/>
    <property type="project" value="InterPro"/>
</dbReference>
<dbReference type="OrthoDB" id="1935921at2759"/>
<dbReference type="PANTHER" id="PTHR34995:SF1">
    <property type="entry name" value="DNA-DIRECTED RNA POLYMERASE SUBUNIT BETA"/>
    <property type="match status" value="1"/>
</dbReference>
<comment type="caution">
    <text evidence="10">The sequence shown here is derived from an EMBL/GenBank/DDBJ whole genome shotgun (WGS) entry which is preliminary data.</text>
</comment>
<sequence>MNGGTSSMPKRRLGELEGRSGITGGPEGYNRPGIYIINEIQIGLVLKERRAHKGKNLDLNINWSCISGQYMGLRCIATRNQDIGIGLANRFITFRTQPISIRTPFTCKSTSWICRLFYGRSPTHGDLVELGEAVGIIAGQSIGEPGTQLTLRTFHTGGVFTEAGIYGTAATKNASSGVGDPILGCEGLGRGVKCINLSECGQESFLLGRVRNSVCKEALVPLLLKRNTLPASFPIPESKGELDLRRRLVNIRTFSPSPRERMGIRGDRIHSRRFHSTLNFSIALAAALASWLAAPESNARMYLISFVALAEAVLVEKKSRRESLEDQAATTTIIRQTWLQTDQCPSLIFQLIDPDQVQLLAFLLRLSSYWILYSSFRLFNSVRWPEAAAHGPVACSEV</sequence>
<gene>
    <name evidence="10" type="ORF">POTOM_060207</name>
</gene>
<keyword evidence="6" id="KW-0862">Zinc</keyword>
<evidence type="ECO:0000259" key="9">
    <source>
        <dbReference type="Pfam" id="PF04998"/>
    </source>
</evidence>
<evidence type="ECO:0000256" key="8">
    <source>
        <dbReference type="SAM" id="MobiDB-lite"/>
    </source>
</evidence>
<keyword evidence="3" id="KW-0934">Plastid</keyword>
<evidence type="ECO:0000256" key="6">
    <source>
        <dbReference type="ARBA" id="ARBA00022833"/>
    </source>
</evidence>
<dbReference type="Proteomes" id="UP000886885">
    <property type="component" value="Unassembled WGS sequence"/>
</dbReference>
<accession>A0A8X8C250</accession>
<keyword evidence="5" id="KW-0548">Nucleotidyltransferase</keyword>
<dbReference type="AlphaFoldDB" id="A0A8X8C250"/>
<keyword evidence="4" id="KW-0808">Transferase</keyword>
<protein>
    <recommendedName>
        <fullName evidence="1">DNA-directed RNA polymerase</fullName>
        <ecNumber evidence="1">2.7.7.6</ecNumber>
    </recommendedName>
</protein>
<organism evidence="10 11">
    <name type="scientific">Populus tomentosa</name>
    <name type="common">Chinese white poplar</name>
    <dbReference type="NCBI Taxonomy" id="118781"/>
    <lineage>
        <taxon>Eukaryota</taxon>
        <taxon>Viridiplantae</taxon>
        <taxon>Streptophyta</taxon>
        <taxon>Embryophyta</taxon>
        <taxon>Tracheophyta</taxon>
        <taxon>Spermatophyta</taxon>
        <taxon>Magnoliopsida</taxon>
        <taxon>eudicotyledons</taxon>
        <taxon>Gunneridae</taxon>
        <taxon>Pentapetalae</taxon>
        <taxon>rosids</taxon>
        <taxon>fabids</taxon>
        <taxon>Malpighiales</taxon>
        <taxon>Salicaceae</taxon>
        <taxon>Saliceae</taxon>
        <taxon>Populus</taxon>
    </lineage>
</organism>
<keyword evidence="7" id="KW-0804">Transcription</keyword>
<proteinExistence type="predicted"/>
<dbReference type="InterPro" id="IPR050254">
    <property type="entry name" value="RNA_pol_beta''_euk"/>
</dbReference>
<dbReference type="EC" id="2.7.7.6" evidence="1"/>
<keyword evidence="2" id="KW-0240">DNA-directed RNA polymerase</keyword>
<evidence type="ECO:0000256" key="7">
    <source>
        <dbReference type="ARBA" id="ARBA00023163"/>
    </source>
</evidence>
<evidence type="ECO:0000256" key="2">
    <source>
        <dbReference type="ARBA" id="ARBA00022478"/>
    </source>
</evidence>
<keyword evidence="10" id="KW-0496">Mitochondrion</keyword>
<reference evidence="10" key="1">
    <citation type="journal article" date="2020" name="bioRxiv">
        <title>Hybrid origin of Populus tomentosa Carr. identified through genome sequencing and phylogenomic analysis.</title>
        <authorList>
            <person name="An X."/>
            <person name="Gao K."/>
            <person name="Chen Z."/>
            <person name="Li J."/>
            <person name="Yang X."/>
            <person name="Yang X."/>
            <person name="Zhou J."/>
            <person name="Guo T."/>
            <person name="Zhao T."/>
            <person name="Huang S."/>
            <person name="Miao D."/>
            <person name="Khan W.U."/>
            <person name="Rao P."/>
            <person name="Ye M."/>
            <person name="Lei B."/>
            <person name="Liao W."/>
            <person name="Wang J."/>
            <person name="Ji L."/>
            <person name="Li Y."/>
            <person name="Guo B."/>
            <person name="Mustafa N.S."/>
            <person name="Li S."/>
            <person name="Yun Q."/>
            <person name="Keller S.R."/>
            <person name="Mao J."/>
            <person name="Zhang R."/>
            <person name="Strauss S.H."/>
        </authorList>
    </citation>
    <scope>NUCLEOTIDE SEQUENCE</scope>
    <source>
        <strain evidence="10">GM15</strain>
        <tissue evidence="10">Leaf</tissue>
    </source>
</reference>
<evidence type="ECO:0000256" key="4">
    <source>
        <dbReference type="ARBA" id="ARBA00022679"/>
    </source>
</evidence>
<dbReference type="EMBL" id="JAAWWB010000448">
    <property type="protein sequence ID" value="KAG6736869.1"/>
    <property type="molecule type" value="Genomic_DNA"/>
</dbReference>
<keyword evidence="11" id="KW-1185">Reference proteome</keyword>
<dbReference type="GO" id="GO:0000428">
    <property type="term" value="C:DNA-directed RNA polymerase complex"/>
    <property type="evidence" value="ECO:0007669"/>
    <property type="project" value="UniProtKB-KW"/>
</dbReference>
<feature type="domain" description="RNA polymerase Rpb1" evidence="9">
    <location>
        <begin position="87"/>
        <end position="174"/>
    </location>
</feature>
<dbReference type="Pfam" id="PF04998">
    <property type="entry name" value="RNA_pol_Rpb1_5"/>
    <property type="match status" value="1"/>
</dbReference>
<feature type="region of interest" description="Disordered" evidence="8">
    <location>
        <begin position="1"/>
        <end position="25"/>
    </location>
</feature>
<evidence type="ECO:0000256" key="5">
    <source>
        <dbReference type="ARBA" id="ARBA00022695"/>
    </source>
</evidence>
<dbReference type="GO" id="GO:0003899">
    <property type="term" value="F:DNA-directed RNA polymerase activity"/>
    <property type="evidence" value="ECO:0007669"/>
    <property type="project" value="UniProtKB-EC"/>
</dbReference>